<feature type="compositionally biased region" description="Basic residues" evidence="1">
    <location>
        <begin position="818"/>
        <end position="828"/>
    </location>
</feature>
<sequence>MDDRRMIDEMRRERVRLNYEAAVINQRWLLADELDRLIAANECGQATELAQRAGYRDIREGVANAWQRRHGQRPVELLAQGPGGFPPDPLASGAGGGRLGAGRLRRDPGGYALADDPAAGASDRHRALFPARPQGGGRGRRRPADAAGLRLRAEPDEQCRRHRRPGGRRPRGLGAGRDHGGGSVHRRAAGFARGHALRSAPDPAAAGGDLSGDDGAAAVRPRQSAQGHDRGLAGPLIGAVAIDAADVAAPFAVVQLQQPVGRCHAAVGDVFQLGDVAALVHHAAAEASPVLQALLGDVDHVDGHVAHAAAAHFSLQAQPRHVAAQAFMVGDVPVLAQVPGRRQRRRVVQDPGPKGGQGADAAPRPAVGAAHLEILFQPHFGEQGGQVVGPVLRRRPIARQDVQLAFDEGAERLARQVDIGLAALGEIHRRIQRIVGVALIAEAVLEHEAQHPGAVRVGVRPDVGARRDEAVRLALGEGAVGEQGGGDGLQRQRRAELLHHVRFAEAVLEHEAQHPGAVRVGVRPDVGARRDEAVRLALGEGAVGEQGGGDGLQRQRRAELHHHVGFGIEVEVGLNGAGAQHHVQAQPALPGHIGAHDVIAALGHDGDVLAPPQGVETQPQEAEIQLVRDLLDLHQVLAGLVADVVDGLQRRARQFELTARLQADRGAEALGVLAFQGDNVIAFQHRRPAEARQPVQHGLDAAGAFIGRAAQGRLVEAELLVLRADPPLVLGLLALRPLRADDPPHKGEGETGVNAVIAGAPPVSHPAGRPASPDHPLPVRPDGRSARRLPRRWRPAGPAADGRRWCGGSAPAAPAWRPVRRPSRRWSRHGPSSPRRRSGPDRGRRPAAASVPRRAG</sequence>
<evidence type="ECO:0000313" key="3">
    <source>
        <dbReference type="WBParaSite" id="PTRK_0000782100.1"/>
    </source>
</evidence>
<evidence type="ECO:0000256" key="1">
    <source>
        <dbReference type="SAM" id="MobiDB-lite"/>
    </source>
</evidence>
<evidence type="ECO:0000313" key="2">
    <source>
        <dbReference type="Proteomes" id="UP000038045"/>
    </source>
</evidence>
<protein>
    <submittedName>
        <fullName evidence="3">HTH araC/xylS-type domain-containing protein</fullName>
    </submittedName>
</protein>
<reference evidence="3" key="1">
    <citation type="submission" date="2017-02" db="UniProtKB">
        <authorList>
            <consortium name="WormBaseParasite"/>
        </authorList>
    </citation>
    <scope>IDENTIFICATION</scope>
</reference>
<feature type="region of interest" description="Disordered" evidence="1">
    <location>
        <begin position="758"/>
        <end position="856"/>
    </location>
</feature>
<proteinExistence type="predicted"/>
<organism evidence="2 3">
    <name type="scientific">Parastrongyloides trichosuri</name>
    <name type="common">Possum-specific nematode worm</name>
    <dbReference type="NCBI Taxonomy" id="131310"/>
    <lineage>
        <taxon>Eukaryota</taxon>
        <taxon>Metazoa</taxon>
        <taxon>Ecdysozoa</taxon>
        <taxon>Nematoda</taxon>
        <taxon>Chromadorea</taxon>
        <taxon>Rhabditida</taxon>
        <taxon>Tylenchina</taxon>
        <taxon>Panagrolaimomorpha</taxon>
        <taxon>Strongyloidoidea</taxon>
        <taxon>Strongyloididae</taxon>
        <taxon>Parastrongyloides</taxon>
    </lineage>
</organism>
<feature type="compositionally biased region" description="Low complexity" evidence="1">
    <location>
        <begin position="197"/>
        <end position="218"/>
    </location>
</feature>
<keyword evidence="2" id="KW-1185">Reference proteome</keyword>
<dbReference type="Proteomes" id="UP000038045">
    <property type="component" value="Unplaced"/>
</dbReference>
<feature type="region of interest" description="Disordered" evidence="1">
    <location>
        <begin position="341"/>
        <end position="363"/>
    </location>
</feature>
<feature type="compositionally biased region" description="Low complexity" evidence="1">
    <location>
        <begin position="846"/>
        <end position="856"/>
    </location>
</feature>
<feature type="region of interest" description="Disordered" evidence="1">
    <location>
        <begin position="80"/>
        <end position="185"/>
    </location>
</feature>
<accession>A0A0N4ZIQ9</accession>
<name>A0A0N4ZIQ9_PARTI</name>
<dbReference type="AlphaFoldDB" id="A0A0N4ZIQ9"/>
<feature type="compositionally biased region" description="Basic residues" evidence="1">
    <location>
        <begin position="160"/>
        <end position="171"/>
    </location>
</feature>
<dbReference type="WBParaSite" id="PTRK_0000782100.1">
    <property type="protein sequence ID" value="PTRK_0000782100.1"/>
    <property type="gene ID" value="PTRK_0000782100"/>
</dbReference>
<feature type="region of interest" description="Disordered" evidence="1">
    <location>
        <begin position="197"/>
        <end position="230"/>
    </location>
</feature>